<dbReference type="InterPro" id="IPR015972">
    <property type="entry name" value="Ribosomal_eL19_dom1"/>
</dbReference>
<dbReference type="OMA" id="NRVWIDP"/>
<dbReference type="RefSeq" id="XP_011129527.1">
    <property type="nucleotide sequence ID" value="XM_011131225.1"/>
</dbReference>
<keyword evidence="6" id="KW-1185">Reference proteome</keyword>
<dbReference type="InterPro" id="IPR000196">
    <property type="entry name" value="Ribosomal_eL19_dom"/>
</dbReference>
<dbReference type="NCBIfam" id="NF006343">
    <property type="entry name" value="PRK08570.1"/>
    <property type="match status" value="1"/>
</dbReference>
<dbReference type="FunFam" id="1.10.1650.10:FF:000001">
    <property type="entry name" value="Ribosomal protein L19"/>
    <property type="match status" value="1"/>
</dbReference>
<dbReference type="PANTHER" id="PTHR10722">
    <property type="entry name" value="60S RIBOSOMAL PROTEIN L19"/>
    <property type="match status" value="1"/>
</dbReference>
<dbReference type="GeneID" id="22911649"/>
<comment type="similarity">
    <text evidence="1">Belongs to the eukaryotic ribosomal protein eL19 family.</text>
</comment>
<gene>
    <name evidence="5" type="ORF">GNI_043050</name>
</gene>
<dbReference type="InterPro" id="IPR039547">
    <property type="entry name" value="Ribosomal_eL19"/>
</dbReference>
<dbReference type="GO" id="GO:0003723">
    <property type="term" value="F:RNA binding"/>
    <property type="evidence" value="ECO:0007669"/>
    <property type="project" value="InterPro"/>
</dbReference>
<dbReference type="Proteomes" id="UP000019763">
    <property type="component" value="Unassembled WGS sequence"/>
</dbReference>
<evidence type="ECO:0000256" key="3">
    <source>
        <dbReference type="ARBA" id="ARBA00023274"/>
    </source>
</evidence>
<evidence type="ECO:0000313" key="5">
    <source>
        <dbReference type="EMBL" id="EZG77191.1"/>
    </source>
</evidence>
<dbReference type="InterPro" id="IPR057260">
    <property type="entry name" value="Ribosomal_L19e_C"/>
</dbReference>
<dbReference type="GO" id="GO:0022625">
    <property type="term" value="C:cytosolic large ribosomal subunit"/>
    <property type="evidence" value="ECO:0007669"/>
    <property type="project" value="InterPro"/>
</dbReference>
<dbReference type="InterPro" id="IPR035970">
    <property type="entry name" value="60S_ribosomal_eL19_sf"/>
</dbReference>
<dbReference type="VEuPathDB" id="CryptoDB:GNI_043050"/>
<keyword evidence="2 5" id="KW-0689">Ribosomal protein</keyword>
<comment type="caution">
    <text evidence="5">The sequence shown here is derived from an EMBL/GenBank/DDBJ whole genome shotgun (WGS) entry which is preliminary data.</text>
</comment>
<organism evidence="5 6">
    <name type="scientific">Gregarina niphandrodes</name>
    <name type="common">Septate eugregarine</name>
    <dbReference type="NCBI Taxonomy" id="110365"/>
    <lineage>
        <taxon>Eukaryota</taxon>
        <taxon>Sar</taxon>
        <taxon>Alveolata</taxon>
        <taxon>Apicomplexa</taxon>
        <taxon>Conoidasida</taxon>
        <taxon>Gregarinasina</taxon>
        <taxon>Eugregarinorida</taxon>
        <taxon>Gregarinidae</taxon>
        <taxon>Gregarina</taxon>
    </lineage>
</organism>
<feature type="domain" description="Large ribosomal subunit protein eL19" evidence="4">
    <location>
        <begin position="5"/>
        <end position="150"/>
    </location>
</feature>
<sequence>MVATNLRATKRLAAAVLKCGKNRVFLDPSASRATVLQEAGSRAQVRSLIGRGAILKKAVKGNSRYRCRVYREAKRKGRHMGLGKRKGTRNARCSFKSQWIRRIRLLRRVLRKYRAQKVIDCHTYHQFYLKAKGNQFRNKKVLVEALWDAKNAQNKEKLLAEQREARLARAAARKEKLAKKEAAALAATQE</sequence>
<dbReference type="SMART" id="SM01416">
    <property type="entry name" value="Ribosomal_L19e"/>
    <property type="match status" value="1"/>
</dbReference>
<dbReference type="Pfam" id="PF01280">
    <property type="entry name" value="Ribosomal_L19e"/>
    <property type="match status" value="1"/>
</dbReference>
<keyword evidence="3" id="KW-0687">Ribonucleoprotein</keyword>
<dbReference type="OrthoDB" id="5407653at2759"/>
<evidence type="ECO:0000259" key="4">
    <source>
        <dbReference type="SMART" id="SM01416"/>
    </source>
</evidence>
<dbReference type="GO" id="GO:0006412">
    <property type="term" value="P:translation"/>
    <property type="evidence" value="ECO:0007669"/>
    <property type="project" value="InterPro"/>
</dbReference>
<accession>A0A023BA04</accession>
<name>A0A023BA04_GRENI</name>
<dbReference type="SUPFAM" id="SSF48140">
    <property type="entry name" value="Ribosomal protein L19 (L19e)"/>
    <property type="match status" value="1"/>
</dbReference>
<evidence type="ECO:0000313" key="6">
    <source>
        <dbReference type="Proteomes" id="UP000019763"/>
    </source>
</evidence>
<dbReference type="Gene3D" id="1.10.1650.10">
    <property type="match status" value="1"/>
</dbReference>
<protein>
    <submittedName>
        <fullName evidence="5">Ribosomal protein L19</fullName>
    </submittedName>
</protein>
<evidence type="ECO:0000256" key="1">
    <source>
        <dbReference type="ARBA" id="ARBA00011082"/>
    </source>
</evidence>
<reference evidence="5" key="1">
    <citation type="submission" date="2013-12" db="EMBL/GenBank/DDBJ databases">
        <authorList>
            <person name="Omoto C.K."/>
            <person name="Sibley D."/>
            <person name="Venepally P."/>
            <person name="Hadjithomas M."/>
            <person name="Karamycheva S."/>
            <person name="Brunk B."/>
            <person name="Roos D."/>
            <person name="Caler E."/>
            <person name="Lorenzi H."/>
        </authorList>
    </citation>
    <scope>NUCLEOTIDE SEQUENCE</scope>
</reference>
<dbReference type="Pfam" id="PF25476">
    <property type="entry name" value="Ribosomal_L19e_C"/>
    <property type="match status" value="1"/>
</dbReference>
<proteinExistence type="inferred from homology"/>
<dbReference type="eggNOG" id="KOG1696">
    <property type="taxonomic scope" value="Eukaryota"/>
</dbReference>
<dbReference type="GO" id="GO:0003735">
    <property type="term" value="F:structural constituent of ribosome"/>
    <property type="evidence" value="ECO:0007669"/>
    <property type="project" value="InterPro"/>
</dbReference>
<evidence type="ECO:0000256" key="2">
    <source>
        <dbReference type="ARBA" id="ARBA00022980"/>
    </source>
</evidence>
<dbReference type="AlphaFoldDB" id="A0A023BA04"/>
<dbReference type="Gene3D" id="1.10.1200.240">
    <property type="match status" value="1"/>
</dbReference>
<dbReference type="EMBL" id="AFNH02000328">
    <property type="protein sequence ID" value="EZG77191.1"/>
    <property type="molecule type" value="Genomic_DNA"/>
</dbReference>
<dbReference type="InterPro" id="IPR057259">
    <property type="entry name" value="Ribosomal_L19e"/>
</dbReference>